<protein>
    <recommendedName>
        <fullName evidence="3">COX assembly mitochondrial protein</fullName>
    </recommendedName>
</protein>
<accession>A0A0V1Q491</accession>
<dbReference type="EMBL" id="LMYN01000015">
    <property type="protein sequence ID" value="KSA03077.1"/>
    <property type="molecule type" value="Genomic_DNA"/>
</dbReference>
<keyword evidence="3" id="KW-0496">Mitochondrion</keyword>
<keyword evidence="3" id="KW-0143">Chaperone</keyword>
<dbReference type="Proteomes" id="UP000054251">
    <property type="component" value="Unassembled WGS sequence"/>
</dbReference>
<evidence type="ECO:0000256" key="2">
    <source>
        <dbReference type="ARBA" id="ARBA00023157"/>
    </source>
</evidence>
<comment type="caution">
    <text evidence="4">The sequence shown here is derived from an EMBL/GenBank/DDBJ whole genome shotgun (WGS) entry which is preliminary data.</text>
</comment>
<evidence type="ECO:0000256" key="3">
    <source>
        <dbReference type="RuleBase" id="RU364104"/>
    </source>
</evidence>
<keyword evidence="2" id="KW-1015">Disulfide bond</keyword>
<evidence type="ECO:0000313" key="4">
    <source>
        <dbReference type="EMBL" id="KSA03077.1"/>
    </source>
</evidence>
<evidence type="ECO:0000256" key="1">
    <source>
        <dbReference type="ARBA" id="ARBA00007347"/>
    </source>
</evidence>
<proteinExistence type="inferred from homology"/>
<gene>
    <name evidence="4" type="ORF">AC631_01211</name>
</gene>
<keyword evidence="5" id="KW-1185">Reference proteome</keyword>
<dbReference type="AlphaFoldDB" id="A0A0V1Q491"/>
<comment type="subcellular location">
    <subcellularLocation>
        <location evidence="3">Mitochondrion inner membrane</location>
    </subcellularLocation>
</comment>
<comment type="similarity">
    <text evidence="1 3">Belongs to the CMC family.</text>
</comment>
<sequence>MAKPEKKTFEDVELPSNPNLPAWMLTPKEEKLIFERWRKKAFLRCDELIKKYIECTNSYSALEAMTKCQAANNIAQGCVAKYQKVEYLDIERDILIKEKAEKRKLYRESLKATQNEA</sequence>
<evidence type="ECO:0000313" key="5">
    <source>
        <dbReference type="Proteomes" id="UP000054251"/>
    </source>
</evidence>
<name>A0A0V1Q491_9ASCO</name>
<dbReference type="OrthoDB" id="6224010at2759"/>
<dbReference type="InterPro" id="IPR013892">
    <property type="entry name" value="Cyt_c_biogenesis_Cmc1-like"/>
</dbReference>
<dbReference type="Pfam" id="PF08583">
    <property type="entry name" value="Cmc1"/>
    <property type="match status" value="1"/>
</dbReference>
<reference evidence="4 5" key="1">
    <citation type="submission" date="2015-11" db="EMBL/GenBank/DDBJ databases">
        <title>The genome of Debaryomyces fabryi.</title>
        <authorList>
            <person name="Tafer H."/>
            <person name="Lopandic K."/>
        </authorList>
    </citation>
    <scope>NUCLEOTIDE SEQUENCE [LARGE SCALE GENOMIC DNA]</scope>
    <source>
        <strain evidence="4 5">CBS 789</strain>
    </source>
</reference>
<organism evidence="4 5">
    <name type="scientific">Debaryomyces fabryi</name>
    <dbReference type="NCBI Taxonomy" id="58627"/>
    <lineage>
        <taxon>Eukaryota</taxon>
        <taxon>Fungi</taxon>
        <taxon>Dikarya</taxon>
        <taxon>Ascomycota</taxon>
        <taxon>Saccharomycotina</taxon>
        <taxon>Pichiomycetes</taxon>
        <taxon>Debaryomycetaceae</taxon>
        <taxon>Debaryomyces</taxon>
    </lineage>
</organism>
<dbReference type="RefSeq" id="XP_015469179.1">
    <property type="nucleotide sequence ID" value="XM_015610041.1"/>
</dbReference>
<dbReference type="GO" id="GO:0005743">
    <property type="term" value="C:mitochondrial inner membrane"/>
    <property type="evidence" value="ECO:0007669"/>
    <property type="project" value="UniProtKB-SubCell"/>
</dbReference>
<keyword evidence="3" id="KW-0999">Mitochondrion inner membrane</keyword>
<comment type="function">
    <text evidence="3">Required for mitochondrial cytochrome c oxidase (COX) assembly and respiration.</text>
</comment>
<keyword evidence="3" id="KW-0472">Membrane</keyword>
<dbReference type="GeneID" id="26838220"/>